<proteinExistence type="predicted"/>
<dbReference type="InterPro" id="IPR029016">
    <property type="entry name" value="GAF-like_dom_sf"/>
</dbReference>
<dbReference type="InterPro" id="IPR043128">
    <property type="entry name" value="Rev_trsase/Diguanyl_cyclase"/>
</dbReference>
<dbReference type="SUPFAM" id="SSF55781">
    <property type="entry name" value="GAF domain-like"/>
    <property type="match status" value="1"/>
</dbReference>
<dbReference type="Pfam" id="PF00563">
    <property type="entry name" value="EAL"/>
    <property type="match status" value="1"/>
</dbReference>
<dbReference type="Gene3D" id="3.30.70.270">
    <property type="match status" value="1"/>
</dbReference>
<dbReference type="NCBIfam" id="TIGR00254">
    <property type="entry name" value="GGDEF"/>
    <property type="match status" value="1"/>
</dbReference>
<feature type="domain" description="GGDEF" evidence="4">
    <location>
        <begin position="561"/>
        <end position="693"/>
    </location>
</feature>
<dbReference type="AlphaFoldDB" id="A0AA95NDT4"/>
<keyword evidence="1" id="KW-0472">Membrane</keyword>
<dbReference type="InterPro" id="IPR003018">
    <property type="entry name" value="GAF"/>
</dbReference>
<evidence type="ECO:0000259" key="4">
    <source>
        <dbReference type="PROSITE" id="PS50887"/>
    </source>
</evidence>
<dbReference type="Proteomes" id="UP001177769">
    <property type="component" value="Chromosome"/>
</dbReference>
<dbReference type="KEGG" id="pais:PFX98_06270"/>
<name>A0AA95NDT4_9BURK</name>
<dbReference type="InterPro" id="IPR050706">
    <property type="entry name" value="Cyclic-di-GMP_PDE-like"/>
</dbReference>
<evidence type="ECO:0000313" key="6">
    <source>
        <dbReference type="Proteomes" id="UP001177769"/>
    </source>
</evidence>
<dbReference type="PANTHER" id="PTHR33121:SF70">
    <property type="entry name" value="SIGNALING PROTEIN YKOW"/>
    <property type="match status" value="1"/>
</dbReference>
<dbReference type="GO" id="GO:0071111">
    <property type="term" value="F:cyclic-guanylate-specific phosphodiesterase activity"/>
    <property type="evidence" value="ECO:0007669"/>
    <property type="project" value="InterPro"/>
</dbReference>
<dbReference type="InterPro" id="IPR000014">
    <property type="entry name" value="PAS"/>
</dbReference>
<dbReference type="Pfam" id="PF13185">
    <property type="entry name" value="GAF_2"/>
    <property type="match status" value="1"/>
</dbReference>
<gene>
    <name evidence="5" type="ORF">PFX98_06270</name>
</gene>
<protein>
    <submittedName>
        <fullName evidence="5">EAL domain-containing protein</fullName>
    </submittedName>
</protein>
<dbReference type="RefSeq" id="WP_285234322.1">
    <property type="nucleotide sequence ID" value="NZ_CP116346.1"/>
</dbReference>
<dbReference type="EMBL" id="CP116346">
    <property type="protein sequence ID" value="WIT13212.1"/>
    <property type="molecule type" value="Genomic_DNA"/>
</dbReference>
<dbReference type="Pfam" id="PF05227">
    <property type="entry name" value="CHASE3"/>
    <property type="match status" value="1"/>
</dbReference>
<evidence type="ECO:0000259" key="2">
    <source>
        <dbReference type="PROSITE" id="PS50112"/>
    </source>
</evidence>
<evidence type="ECO:0000259" key="3">
    <source>
        <dbReference type="PROSITE" id="PS50883"/>
    </source>
</evidence>
<dbReference type="FunFam" id="3.20.20.450:FF:000001">
    <property type="entry name" value="Cyclic di-GMP phosphodiesterase yahA"/>
    <property type="match status" value="1"/>
</dbReference>
<evidence type="ECO:0000256" key="1">
    <source>
        <dbReference type="SAM" id="Phobius"/>
    </source>
</evidence>
<dbReference type="InterPro" id="IPR035919">
    <property type="entry name" value="EAL_sf"/>
</dbReference>
<dbReference type="SMART" id="SM00052">
    <property type="entry name" value="EAL"/>
    <property type="match status" value="1"/>
</dbReference>
<dbReference type="SUPFAM" id="SSF55073">
    <property type="entry name" value="Nucleotide cyclase"/>
    <property type="match status" value="1"/>
</dbReference>
<accession>A0AA95NDT4</accession>
<reference evidence="5" key="1">
    <citation type="submission" date="2023-01" db="EMBL/GenBank/DDBJ databases">
        <title>Whole genome sequence of Paucibacter sp. S2-9 isolated from pond sediment.</title>
        <authorList>
            <person name="Jung J.Y."/>
        </authorList>
    </citation>
    <scope>NUCLEOTIDE SEQUENCE</scope>
    <source>
        <strain evidence="5">S2-9</strain>
    </source>
</reference>
<dbReference type="PROSITE" id="PS50883">
    <property type="entry name" value="EAL"/>
    <property type="match status" value="1"/>
</dbReference>
<dbReference type="Pfam" id="PF00990">
    <property type="entry name" value="GGDEF"/>
    <property type="match status" value="1"/>
</dbReference>
<dbReference type="PROSITE" id="PS50112">
    <property type="entry name" value="PAS"/>
    <property type="match status" value="1"/>
</dbReference>
<keyword evidence="6" id="KW-1185">Reference proteome</keyword>
<feature type="transmembrane region" description="Helical" evidence="1">
    <location>
        <begin position="183"/>
        <end position="206"/>
    </location>
</feature>
<dbReference type="InterPro" id="IPR000160">
    <property type="entry name" value="GGDEF_dom"/>
</dbReference>
<dbReference type="SMART" id="SM00267">
    <property type="entry name" value="GGDEF"/>
    <property type="match status" value="1"/>
</dbReference>
<feature type="domain" description="PAS" evidence="2">
    <location>
        <begin position="213"/>
        <end position="283"/>
    </location>
</feature>
<dbReference type="Gene3D" id="3.30.450.40">
    <property type="match status" value="1"/>
</dbReference>
<dbReference type="PROSITE" id="PS50887">
    <property type="entry name" value="GGDEF"/>
    <property type="match status" value="1"/>
</dbReference>
<dbReference type="SMART" id="SM00065">
    <property type="entry name" value="GAF"/>
    <property type="match status" value="1"/>
</dbReference>
<dbReference type="InterPro" id="IPR001633">
    <property type="entry name" value="EAL_dom"/>
</dbReference>
<keyword evidence="1" id="KW-1133">Transmembrane helix</keyword>
<dbReference type="InterPro" id="IPR013656">
    <property type="entry name" value="PAS_4"/>
</dbReference>
<dbReference type="Pfam" id="PF08448">
    <property type="entry name" value="PAS_4"/>
    <property type="match status" value="1"/>
</dbReference>
<sequence length="957" mass="105229">MRGVSGFESKVLLAFASAALVVAALAGSIWKLVGDEADATQRVARSHELISSLARVRARTLQIELATQNFRLTGDPARIEERDSSIARREQLLQRIRLLTEQDALQRGRWDQLRAVIDQRLQFARQIETLRKTEGEPAATAYVASVPLAATRQQVYNLLTTMEDEEVEQLAQRSAGELRTHRALSLSGALLALFLLALLAGVFELIRRQLRVSEDHLRSIISNVPAMIAYVDAGQRYVYVNQQYLQRFAPAQGDITGRSVREVLGEDRYAIAAPLIARALAGEALSYDWQPFPEVWQVINYVPKHAADGQVAGYYVLGSDITERKRAEAHIQGLNSELELRVSELEHVSRALRTLSAGNRTMLRASEEQALLDSMCVAIVESGAYAMAAVWYRVDDAQRTLDPRAACGYPQGVEGLRVLHASWGDGERGRGAAARAIRSGALTLVRDMRGHPDYMAWQAELGGHVSVLACPLRVEGEVIGALAIYHAEADAFDADEIRLLGESADDLAFGIGTLRARAEQARIQAAMHQLTRYDALTGLPNEAVFSDLLVAAMHHSEHSGGSFAVLQTDIDRLREVNDALGFSHGDQMLQEFGARLRRVVPAHATVARLRGDEFAVLLPEAGRAEVTRLAQQLEVALAAPCLVAGIPLDLSAKTGIVLFPEHGATPHDLFRHMDIAVHEARHQGRRHVIFDPDQQLDRPGRLKLAIQLRQAIESDELRLYLQPKVEMRSGRVCGAEALLRWQHPERGLVPPGEFIGLAEDTGLIKPLTEWVLRAVTQWLRASTGAAAGLPVAVNLSARNLRDEGLLEQLRGLRSGGDYPAGLLEIEITESTVMEDAEHALRVLHGLREQGIALYVDDFGTGYSSLSYLQKLPVDFIKIDQSFVRSLGGDKDAAVIVKSTIDLVHDLGRQIVAEGIETQDAWDLLAAWGCDIAQGYFIARPMPAADFGAWAAQYRPPQ</sequence>
<dbReference type="SUPFAM" id="SSF55785">
    <property type="entry name" value="PYP-like sensor domain (PAS domain)"/>
    <property type="match status" value="1"/>
</dbReference>
<dbReference type="InterPro" id="IPR007891">
    <property type="entry name" value="CHASE3"/>
</dbReference>
<dbReference type="CDD" id="cd01949">
    <property type="entry name" value="GGDEF"/>
    <property type="match status" value="1"/>
</dbReference>
<organism evidence="5 6">
    <name type="scientific">Paucibacter sediminis</name>
    <dbReference type="NCBI Taxonomy" id="3019553"/>
    <lineage>
        <taxon>Bacteria</taxon>
        <taxon>Pseudomonadati</taxon>
        <taxon>Pseudomonadota</taxon>
        <taxon>Betaproteobacteria</taxon>
        <taxon>Burkholderiales</taxon>
        <taxon>Sphaerotilaceae</taxon>
        <taxon>Roseateles</taxon>
    </lineage>
</organism>
<feature type="domain" description="EAL" evidence="3">
    <location>
        <begin position="701"/>
        <end position="954"/>
    </location>
</feature>
<dbReference type="InterPro" id="IPR035965">
    <property type="entry name" value="PAS-like_dom_sf"/>
</dbReference>
<dbReference type="Gene3D" id="3.30.450.20">
    <property type="entry name" value="PAS domain"/>
    <property type="match status" value="1"/>
</dbReference>
<dbReference type="NCBIfam" id="TIGR00229">
    <property type="entry name" value="sensory_box"/>
    <property type="match status" value="1"/>
</dbReference>
<evidence type="ECO:0000313" key="5">
    <source>
        <dbReference type="EMBL" id="WIT13212.1"/>
    </source>
</evidence>
<dbReference type="PANTHER" id="PTHR33121">
    <property type="entry name" value="CYCLIC DI-GMP PHOSPHODIESTERASE PDEF"/>
    <property type="match status" value="1"/>
</dbReference>
<dbReference type="SUPFAM" id="SSF141868">
    <property type="entry name" value="EAL domain-like"/>
    <property type="match status" value="1"/>
</dbReference>
<dbReference type="CDD" id="cd01948">
    <property type="entry name" value="EAL"/>
    <property type="match status" value="1"/>
</dbReference>
<keyword evidence="1" id="KW-0812">Transmembrane</keyword>
<dbReference type="Gene3D" id="3.20.20.450">
    <property type="entry name" value="EAL domain"/>
    <property type="match status" value="1"/>
</dbReference>
<dbReference type="InterPro" id="IPR029787">
    <property type="entry name" value="Nucleotide_cyclase"/>
</dbReference>